<feature type="region of interest" description="Disordered" evidence="11">
    <location>
        <begin position="136"/>
        <end position="163"/>
    </location>
</feature>
<sequence>MVLGLLALATATVLADPSAATSQTTDDIAEATAFYNTAVAEAPPAGDSPEVQPLLPVGDGGEGEGIATLKGHTPLPLFSLAEGGEYLPSFEEWRRTQQSEAVGCGGNDTERCRQQRYLEWVRTQAATVTTVASATLVPPPAADPSPPSQSPSEAKKLPKPASPAAVIHPGGAAALAAVKGRFNHASADCAAVVLKANPEAKGPAAVLTNSKERYMLNLCSATKFLLIELCDDILIDALALANYEFFSSTFKDFTVHVTDRYPPKDGAWRLLGRFQAYNSRETQIFTVPDPVMWARFIRIDLLTHYGAEYYCPVSLVRVYGNTIMEQYKREEEDLNAGIIDEADAVAVAPVREVPPKPKTWLEAPPPPPPAPAVDPPVDSSASLRSYWDRLDRLMQDTGPVGEAFGDALEDTSPAISALPRMPLRDAVTTAGSDPDLDPVYVGDGEVGVLEAAPGSTKEGGLADTESEPIMTDAGVEIPAAEAPTSPSQPPPPLRPHASAGGTQESIFKTIMKRLGWLDRNMTMTYQYLEEQNGAINDILAKLDYAHRHQVHQAFSYLNTTTAKQIQALKITCEEIWKAIIFDVEAYEHHSRRDIEQLTTRLNQLSQDLVFEKRMRIAQLILLLAVILVVGLSKALKVVSPRLPEDKKEK</sequence>
<keyword evidence="6 12" id="KW-0472">Membrane</keyword>
<name>A0A9W8ADT5_9FUNG</name>
<accession>A0A9W8ADT5</accession>
<dbReference type="GO" id="GO:0034975">
    <property type="term" value="P:protein folding in endoplasmic reticulum"/>
    <property type="evidence" value="ECO:0007669"/>
    <property type="project" value="TreeGrafter"/>
</dbReference>
<gene>
    <name evidence="15" type="ORF">IWQ60_003179</name>
</gene>
<evidence type="ECO:0000313" key="16">
    <source>
        <dbReference type="Proteomes" id="UP001150569"/>
    </source>
</evidence>
<keyword evidence="3 13" id="KW-0732">Signal</keyword>
<evidence type="ECO:0000256" key="3">
    <source>
        <dbReference type="ARBA" id="ARBA00022729"/>
    </source>
</evidence>
<feature type="region of interest" description="Disordered" evidence="11">
    <location>
        <begin position="357"/>
        <end position="377"/>
    </location>
</feature>
<evidence type="ECO:0000256" key="5">
    <source>
        <dbReference type="ARBA" id="ARBA00022989"/>
    </source>
</evidence>
<feature type="compositionally biased region" description="Pro residues" evidence="11">
    <location>
        <begin position="137"/>
        <end position="149"/>
    </location>
</feature>
<dbReference type="Pfam" id="PF07738">
    <property type="entry name" value="Sad1_UNC"/>
    <property type="match status" value="1"/>
</dbReference>
<evidence type="ECO:0000256" key="2">
    <source>
        <dbReference type="ARBA" id="ARBA00022692"/>
    </source>
</evidence>
<protein>
    <recommendedName>
        <fullName evidence="10">SUN-like protein 1</fullName>
    </recommendedName>
</protein>
<evidence type="ECO:0000256" key="6">
    <source>
        <dbReference type="ARBA" id="ARBA00023136"/>
    </source>
</evidence>
<dbReference type="InterPro" id="IPR012919">
    <property type="entry name" value="SUN_dom"/>
</dbReference>
<dbReference type="PROSITE" id="PS51469">
    <property type="entry name" value="SUN"/>
    <property type="match status" value="1"/>
</dbReference>
<evidence type="ECO:0000256" key="12">
    <source>
        <dbReference type="SAM" id="Phobius"/>
    </source>
</evidence>
<feature type="chain" id="PRO_5040911243" description="SUN-like protein 1" evidence="13">
    <location>
        <begin position="16"/>
        <end position="649"/>
    </location>
</feature>
<comment type="caution">
    <text evidence="15">The sequence shown here is derived from an EMBL/GenBank/DDBJ whole genome shotgun (WGS) entry which is preliminary data.</text>
</comment>
<evidence type="ECO:0000256" key="1">
    <source>
        <dbReference type="ARBA" id="ARBA00004115"/>
    </source>
</evidence>
<dbReference type="InterPro" id="IPR045120">
    <property type="entry name" value="Suco/Slp1-like"/>
</dbReference>
<dbReference type="GO" id="GO:0005789">
    <property type="term" value="C:endoplasmic reticulum membrane"/>
    <property type="evidence" value="ECO:0007669"/>
    <property type="project" value="UniProtKB-SubCell"/>
</dbReference>
<evidence type="ECO:0000256" key="13">
    <source>
        <dbReference type="SAM" id="SignalP"/>
    </source>
</evidence>
<evidence type="ECO:0000256" key="9">
    <source>
        <dbReference type="ARBA" id="ARBA00064635"/>
    </source>
</evidence>
<evidence type="ECO:0000256" key="8">
    <source>
        <dbReference type="ARBA" id="ARBA00061226"/>
    </source>
</evidence>
<feature type="transmembrane region" description="Helical" evidence="12">
    <location>
        <begin position="616"/>
        <end position="639"/>
    </location>
</feature>
<comment type="subcellular location">
    <subcellularLocation>
        <location evidence="1">Endoplasmic reticulum membrane</location>
        <topology evidence="1">Single-pass type I membrane protein</topology>
    </subcellularLocation>
</comment>
<comment type="subunit">
    <text evidence="9">Interacts with EMP65.</text>
</comment>
<evidence type="ECO:0000256" key="10">
    <source>
        <dbReference type="ARBA" id="ARBA00075366"/>
    </source>
</evidence>
<dbReference type="AlphaFoldDB" id="A0A9W8ADT5"/>
<feature type="signal peptide" evidence="13">
    <location>
        <begin position="1"/>
        <end position="15"/>
    </location>
</feature>
<evidence type="ECO:0000256" key="11">
    <source>
        <dbReference type="SAM" id="MobiDB-lite"/>
    </source>
</evidence>
<feature type="region of interest" description="Disordered" evidence="11">
    <location>
        <begin position="480"/>
        <end position="502"/>
    </location>
</feature>
<proteinExistence type="inferred from homology"/>
<comment type="similarity">
    <text evidence="8">Belongs to the SLP1 family.</text>
</comment>
<dbReference type="OrthoDB" id="266334at2759"/>
<dbReference type="EMBL" id="JANBPT010000131">
    <property type="protein sequence ID" value="KAJ1927168.1"/>
    <property type="molecule type" value="Genomic_DNA"/>
</dbReference>
<keyword evidence="4" id="KW-0256">Endoplasmic reticulum</keyword>
<reference evidence="15" key="1">
    <citation type="submission" date="2022-07" db="EMBL/GenBank/DDBJ databases">
        <title>Phylogenomic reconstructions and comparative analyses of Kickxellomycotina fungi.</title>
        <authorList>
            <person name="Reynolds N.K."/>
            <person name="Stajich J.E."/>
            <person name="Barry K."/>
            <person name="Grigoriev I.V."/>
            <person name="Crous P."/>
            <person name="Smith M.E."/>
        </authorList>
    </citation>
    <scope>NUCLEOTIDE SEQUENCE</scope>
    <source>
        <strain evidence="15">RSA 861</strain>
    </source>
</reference>
<keyword evidence="5 12" id="KW-1133">Transmembrane helix</keyword>
<evidence type="ECO:0000313" key="15">
    <source>
        <dbReference type="EMBL" id="KAJ1927168.1"/>
    </source>
</evidence>
<evidence type="ECO:0000256" key="4">
    <source>
        <dbReference type="ARBA" id="ARBA00022824"/>
    </source>
</evidence>
<dbReference type="PANTHER" id="PTHR12953">
    <property type="entry name" value="MEMBRANE PROTEIN CH1 RELATED"/>
    <property type="match status" value="1"/>
</dbReference>
<keyword evidence="2 12" id="KW-0812">Transmembrane</keyword>
<evidence type="ECO:0000259" key="14">
    <source>
        <dbReference type="PROSITE" id="PS51469"/>
    </source>
</evidence>
<feature type="compositionally biased region" description="Pro residues" evidence="11">
    <location>
        <begin position="363"/>
        <end position="374"/>
    </location>
</feature>
<dbReference type="Proteomes" id="UP001150569">
    <property type="component" value="Unassembled WGS sequence"/>
</dbReference>
<dbReference type="FunFam" id="2.60.120.260:FF:000099">
    <property type="entry name" value="Uncharacterized protein, isoform C"/>
    <property type="match status" value="1"/>
</dbReference>
<keyword evidence="7" id="KW-0325">Glycoprotein</keyword>
<evidence type="ECO:0000256" key="7">
    <source>
        <dbReference type="ARBA" id="ARBA00023180"/>
    </source>
</evidence>
<organism evidence="15 16">
    <name type="scientific">Tieghemiomyces parasiticus</name>
    <dbReference type="NCBI Taxonomy" id="78921"/>
    <lineage>
        <taxon>Eukaryota</taxon>
        <taxon>Fungi</taxon>
        <taxon>Fungi incertae sedis</taxon>
        <taxon>Zoopagomycota</taxon>
        <taxon>Kickxellomycotina</taxon>
        <taxon>Dimargaritomycetes</taxon>
        <taxon>Dimargaritales</taxon>
        <taxon>Dimargaritaceae</taxon>
        <taxon>Tieghemiomyces</taxon>
    </lineage>
</organism>
<dbReference type="PANTHER" id="PTHR12953:SF0">
    <property type="entry name" value="SUN DOMAIN-CONTAINING OSSIFICATION FACTOR"/>
    <property type="match status" value="1"/>
</dbReference>
<keyword evidence="16" id="KW-1185">Reference proteome</keyword>
<feature type="domain" description="SUN" evidence="14">
    <location>
        <begin position="141"/>
        <end position="323"/>
    </location>
</feature>